<name>A0A0W4ZUZ9_PNEJ7</name>
<protein>
    <submittedName>
        <fullName evidence="1">Uncharacterized protein</fullName>
    </submittedName>
</protein>
<proteinExistence type="predicted"/>
<keyword evidence="2" id="KW-1185">Reference proteome</keyword>
<dbReference type="GeneID" id="28939361"/>
<comment type="caution">
    <text evidence="1">The sequence shown here is derived from an EMBL/GenBank/DDBJ whole genome shotgun (WGS) entry which is preliminary data.</text>
</comment>
<dbReference type="Proteomes" id="UP000053447">
    <property type="component" value="Unassembled WGS sequence"/>
</dbReference>
<dbReference type="AlphaFoldDB" id="A0A0W4ZUZ9"/>
<accession>A0A0W4ZUZ9</accession>
<dbReference type="EMBL" id="LFWA01000003">
    <property type="protein sequence ID" value="KTW32160.1"/>
    <property type="molecule type" value="Genomic_DNA"/>
</dbReference>
<dbReference type="RefSeq" id="XP_018230852.1">
    <property type="nucleotide sequence ID" value="XM_018373106.1"/>
</dbReference>
<sequence length="76" mass="8910">MVILMFMPLCLFNKNYEDKVGWGAFLYLFENVLCVDLKHTKKVVAHNLRYKITFLSQNIQTTINSRNLIGSWISLL</sequence>
<organism evidence="1 2">
    <name type="scientific">Pneumocystis jirovecii (strain RU7)</name>
    <name type="common">Human pneumocystis pneumonia agent</name>
    <dbReference type="NCBI Taxonomy" id="1408657"/>
    <lineage>
        <taxon>Eukaryota</taxon>
        <taxon>Fungi</taxon>
        <taxon>Dikarya</taxon>
        <taxon>Ascomycota</taxon>
        <taxon>Taphrinomycotina</taxon>
        <taxon>Pneumocystomycetes</taxon>
        <taxon>Pneumocystaceae</taxon>
        <taxon>Pneumocystis</taxon>
    </lineage>
</organism>
<evidence type="ECO:0000313" key="1">
    <source>
        <dbReference type="EMBL" id="KTW32160.1"/>
    </source>
</evidence>
<reference evidence="2" key="1">
    <citation type="journal article" date="2016" name="Nat. Commun.">
        <title>Genome analysis of three Pneumocystis species reveals adaptation mechanisms to life exclusively in mammalian hosts.</title>
        <authorList>
            <person name="Ma L."/>
            <person name="Chen Z."/>
            <person name="Huang D.W."/>
            <person name="Kutty G."/>
            <person name="Ishihara M."/>
            <person name="Wang H."/>
            <person name="Abouelleil A."/>
            <person name="Bishop L."/>
            <person name="Davey E."/>
            <person name="Deng R."/>
            <person name="Deng X."/>
            <person name="Fan L."/>
            <person name="Fantoni G."/>
            <person name="Fitzgerald M."/>
            <person name="Gogineni E."/>
            <person name="Goldberg J.M."/>
            <person name="Handley G."/>
            <person name="Hu X."/>
            <person name="Huber C."/>
            <person name="Jiao X."/>
            <person name="Jones K."/>
            <person name="Levin J.Z."/>
            <person name="Liu Y."/>
            <person name="Macdonald P."/>
            <person name="Melnikov A."/>
            <person name="Raley C."/>
            <person name="Sassi M."/>
            <person name="Sherman B.T."/>
            <person name="Song X."/>
            <person name="Sykes S."/>
            <person name="Tran B."/>
            <person name="Walsh L."/>
            <person name="Xia Y."/>
            <person name="Yang J."/>
            <person name="Young S."/>
            <person name="Zeng Q."/>
            <person name="Zheng X."/>
            <person name="Stephens R."/>
            <person name="Nusbaum C."/>
            <person name="Birren B.W."/>
            <person name="Azadi P."/>
            <person name="Lempicki R.A."/>
            <person name="Cuomo C.A."/>
            <person name="Kovacs J.A."/>
        </authorList>
    </citation>
    <scope>NUCLEOTIDE SEQUENCE [LARGE SCALE GENOMIC DNA]</scope>
    <source>
        <strain evidence="2">RU7</strain>
    </source>
</reference>
<evidence type="ECO:0000313" key="2">
    <source>
        <dbReference type="Proteomes" id="UP000053447"/>
    </source>
</evidence>
<dbReference type="VEuPathDB" id="FungiDB:T551_00842"/>
<gene>
    <name evidence="1" type="ORF">T551_00842</name>
</gene>